<proteinExistence type="predicted"/>
<accession>A0A9P7G700</accession>
<name>A0A9P7G700_9AGAR</name>
<dbReference type="GO" id="GO:0030729">
    <property type="term" value="F:acetoacetate-CoA ligase activity"/>
    <property type="evidence" value="ECO:0007669"/>
    <property type="project" value="TreeGrafter"/>
</dbReference>
<gene>
    <name evidence="1" type="ORF">DXG03_009306</name>
</gene>
<dbReference type="EMBL" id="JABCKV010000088">
    <property type="protein sequence ID" value="KAG5643955.1"/>
    <property type="molecule type" value="Genomic_DNA"/>
</dbReference>
<dbReference type="OrthoDB" id="10253869at2759"/>
<sequence>MAIESFSPEGTLCAPDEPGELVCVKPFPCMPLGFWPLPGFGSEADVKAATIRYQDAYFAEFEGVWCSGVEHTIVDALAVGQKIEGGTDERVVLFVKLPEGHILSADLEQKIKTEVRNRRSPRHVPARVCT</sequence>
<dbReference type="AlphaFoldDB" id="A0A9P7G700"/>
<keyword evidence="2" id="KW-1185">Reference proteome</keyword>
<dbReference type="Proteomes" id="UP000775547">
    <property type="component" value="Unassembled WGS sequence"/>
</dbReference>
<reference evidence="1" key="1">
    <citation type="submission" date="2020-07" db="EMBL/GenBank/DDBJ databases">
        <authorList>
            <person name="Nieuwenhuis M."/>
            <person name="Van De Peppel L.J.J."/>
        </authorList>
    </citation>
    <scope>NUCLEOTIDE SEQUENCE</scope>
    <source>
        <strain evidence="1">AP01</strain>
        <tissue evidence="1">Mycelium</tissue>
    </source>
</reference>
<organism evidence="1 2">
    <name type="scientific">Asterophora parasitica</name>
    <dbReference type="NCBI Taxonomy" id="117018"/>
    <lineage>
        <taxon>Eukaryota</taxon>
        <taxon>Fungi</taxon>
        <taxon>Dikarya</taxon>
        <taxon>Basidiomycota</taxon>
        <taxon>Agaricomycotina</taxon>
        <taxon>Agaricomycetes</taxon>
        <taxon>Agaricomycetidae</taxon>
        <taxon>Agaricales</taxon>
        <taxon>Tricholomatineae</taxon>
        <taxon>Lyophyllaceae</taxon>
        <taxon>Asterophora</taxon>
    </lineage>
</organism>
<comment type="caution">
    <text evidence="1">The sequence shown here is derived from an EMBL/GenBank/DDBJ whole genome shotgun (WGS) entry which is preliminary data.</text>
</comment>
<evidence type="ECO:0000313" key="2">
    <source>
        <dbReference type="Proteomes" id="UP000775547"/>
    </source>
</evidence>
<dbReference type="PANTHER" id="PTHR42921:SF1">
    <property type="entry name" value="ACETOACETYL-COA SYNTHETASE"/>
    <property type="match status" value="1"/>
</dbReference>
<evidence type="ECO:0000313" key="1">
    <source>
        <dbReference type="EMBL" id="KAG5643955.1"/>
    </source>
</evidence>
<dbReference type="PANTHER" id="PTHR42921">
    <property type="entry name" value="ACETOACETYL-COA SYNTHETASE"/>
    <property type="match status" value="1"/>
</dbReference>
<protein>
    <submittedName>
        <fullName evidence="1">Uncharacterized protein</fullName>
    </submittedName>
</protein>
<reference evidence="1" key="2">
    <citation type="submission" date="2021-10" db="EMBL/GenBank/DDBJ databases">
        <title>Phylogenomics reveals ancestral predisposition of the termite-cultivated fungus Termitomyces towards a domesticated lifestyle.</title>
        <authorList>
            <person name="Auxier B."/>
            <person name="Grum-Grzhimaylo A."/>
            <person name="Cardenas M.E."/>
            <person name="Lodge J.D."/>
            <person name="Laessoe T."/>
            <person name="Pedersen O."/>
            <person name="Smith M.E."/>
            <person name="Kuyper T.W."/>
            <person name="Franco-Molano E.A."/>
            <person name="Baroni T.J."/>
            <person name="Aanen D.K."/>
        </authorList>
    </citation>
    <scope>NUCLEOTIDE SEQUENCE</scope>
    <source>
        <strain evidence="1">AP01</strain>
        <tissue evidence="1">Mycelium</tissue>
    </source>
</reference>
<dbReference type="SUPFAM" id="SSF56801">
    <property type="entry name" value="Acetyl-CoA synthetase-like"/>
    <property type="match status" value="1"/>
</dbReference>